<evidence type="ECO:0000313" key="2">
    <source>
        <dbReference type="EMBL" id="MEE9657515.1"/>
    </source>
</evidence>
<gene>
    <name evidence="2" type="ORF">V4836_26030</name>
</gene>
<feature type="domain" description="Bacteriophage T4 Gp32 single-stranded DNA-binding" evidence="1">
    <location>
        <begin position="30"/>
        <end position="228"/>
    </location>
</feature>
<accession>A0AB35XH75</accession>
<name>A0AB35XH75_9ENTR</name>
<dbReference type="RefSeq" id="WP_063160635.1">
    <property type="nucleotide sequence ID" value="NZ_JAZKKV010000004.1"/>
</dbReference>
<sequence>MSSALMNLLSKARGDIAAKRGNNVDMARLKDGDNYLRLFPNKDDPDGVFYQTWGMHFVKYQNDEGKEATTAYVCDQHTHGRACQLCEMVMEGKARHKGNKAMEDRIQAMRATPRYLVNGVLSAREDFADAKETQLIELPATVFDDILKVIGEDLSDEIGNPLSKTEGYAFCITRTGSGRDTKYSVSPKRKVFKGNIEDKFWNKQHDLIAFANQADETKLLATTRHMSRQIGIAAPSAIAAVKSTTTSAAALPGFGSITGHDDTPATTHGAAAVAREETPAPSSIVDEEVARAVEAEFVPEVETVAEPTAATPAAEAPAAADPALDSLLAELEGL</sequence>
<dbReference type="InterPro" id="IPR012339">
    <property type="entry name" value="Phage_T4_Gp32_ssDNA-bd"/>
</dbReference>
<dbReference type="Pfam" id="PF08804">
    <property type="entry name" value="gp32"/>
    <property type="match status" value="1"/>
</dbReference>
<comment type="caution">
    <text evidence="2">The sequence shown here is derived from an EMBL/GenBank/DDBJ whole genome shotgun (WGS) entry which is preliminary data.</text>
</comment>
<dbReference type="GO" id="GO:0003697">
    <property type="term" value="F:single-stranded DNA binding"/>
    <property type="evidence" value="ECO:0007669"/>
    <property type="project" value="InterPro"/>
</dbReference>
<proteinExistence type="predicted"/>
<reference evidence="2 3" key="1">
    <citation type="submission" date="2023-10" db="EMBL/GenBank/DDBJ databases">
        <title>Wastewater isolates of ESBL- and carbapenemase-producing Gram-negative bacteria from New Zealand.</title>
        <authorList>
            <person name="Straub C."/>
            <person name="Weaver L."/>
            <person name="Cornelius A."/>
            <person name="Mcgill E."/>
            <person name="Dyet K."/>
            <person name="White L."/>
            <person name="Pattis I."/>
        </authorList>
    </citation>
    <scope>NUCLEOTIDE SEQUENCE [LARGE SCALE GENOMIC DNA]</scope>
    <source>
        <strain evidence="2 3">ESBL09</strain>
    </source>
</reference>
<organism evidence="2 3">
    <name type="scientific">Kluyvera ascorbata</name>
    <dbReference type="NCBI Taxonomy" id="51288"/>
    <lineage>
        <taxon>Bacteria</taxon>
        <taxon>Pseudomonadati</taxon>
        <taxon>Pseudomonadota</taxon>
        <taxon>Gammaproteobacteria</taxon>
        <taxon>Enterobacterales</taxon>
        <taxon>Enterobacteriaceae</taxon>
        <taxon>Kluyvera</taxon>
    </lineage>
</organism>
<evidence type="ECO:0000259" key="1">
    <source>
        <dbReference type="Pfam" id="PF08804"/>
    </source>
</evidence>
<dbReference type="InterPro" id="IPR044947">
    <property type="entry name" value="Phage_T4_Gp32_ssDNA-bd_sf"/>
</dbReference>
<keyword evidence="3" id="KW-1185">Reference proteome</keyword>
<dbReference type="Gene3D" id="3.90.198.10">
    <property type="entry name" value="Replication Fork Single-Stranded Dna Binding Protein"/>
    <property type="match status" value="1"/>
</dbReference>
<evidence type="ECO:0000313" key="3">
    <source>
        <dbReference type="Proteomes" id="UP001331691"/>
    </source>
</evidence>
<dbReference type="AlphaFoldDB" id="A0AB35XH75"/>
<dbReference type="Proteomes" id="UP001331691">
    <property type="component" value="Unassembled WGS sequence"/>
</dbReference>
<dbReference type="EMBL" id="JAZKKV010000004">
    <property type="protein sequence ID" value="MEE9657515.1"/>
    <property type="molecule type" value="Genomic_DNA"/>
</dbReference>
<protein>
    <submittedName>
        <fullName evidence="2">Regulator</fullName>
    </submittedName>
</protein>